<evidence type="ECO:0000256" key="11">
    <source>
        <dbReference type="ARBA" id="ARBA00023204"/>
    </source>
</evidence>
<dbReference type="InterPro" id="IPR036397">
    <property type="entry name" value="RNaseH_sf"/>
</dbReference>
<evidence type="ECO:0000256" key="6">
    <source>
        <dbReference type="ARBA" id="ARBA00022763"/>
    </source>
</evidence>
<dbReference type="SUPFAM" id="SSF53098">
    <property type="entry name" value="Ribonuclease H-like"/>
    <property type="match status" value="1"/>
</dbReference>
<name>A0A8J3HQH8_9RICK</name>
<keyword evidence="5 13" id="KW-0255">Endonuclease</keyword>
<feature type="active site" evidence="13">
    <location>
        <position position="70"/>
    </location>
</feature>
<dbReference type="GO" id="GO:0005737">
    <property type="term" value="C:cytoplasm"/>
    <property type="evidence" value="ECO:0007669"/>
    <property type="project" value="UniProtKB-SubCell"/>
</dbReference>
<keyword evidence="9 13" id="KW-0238">DNA-binding</keyword>
<keyword evidence="4 13" id="KW-0479">Metal-binding</keyword>
<comment type="caution">
    <text evidence="15">The sequence shown here is derived from an EMBL/GenBank/DDBJ whole genome shotgun (WGS) entry which is preliminary data.</text>
</comment>
<comment type="subunit">
    <text evidence="13">Homodimer which binds Holliday junction (HJ) DNA. The HJ becomes 2-fold symmetrical on binding to RuvC with unstacked arms; it has a different conformation from HJ DNA in complex with RuvA. In the full resolvosome a probable DNA-RuvA(4)-RuvB(12)-RuvC(2) complex forms which resolves the HJ.</text>
</comment>
<evidence type="ECO:0000256" key="14">
    <source>
        <dbReference type="NCBIfam" id="TIGR00228"/>
    </source>
</evidence>
<dbReference type="Proteomes" id="UP000637906">
    <property type="component" value="Unassembled WGS sequence"/>
</dbReference>
<evidence type="ECO:0000256" key="2">
    <source>
        <dbReference type="ARBA" id="ARBA00022490"/>
    </source>
</evidence>
<dbReference type="EC" id="3.1.21.10" evidence="13 14"/>
<dbReference type="HAMAP" id="MF_00034">
    <property type="entry name" value="RuvC"/>
    <property type="match status" value="1"/>
</dbReference>
<dbReference type="CDD" id="cd16962">
    <property type="entry name" value="RuvC"/>
    <property type="match status" value="1"/>
</dbReference>
<keyword evidence="16" id="KW-1185">Reference proteome</keyword>
<dbReference type="GO" id="GO:0048476">
    <property type="term" value="C:Holliday junction resolvase complex"/>
    <property type="evidence" value="ECO:0007669"/>
    <property type="project" value="UniProtKB-UniRule"/>
</dbReference>
<keyword evidence="8 13" id="KW-0460">Magnesium</keyword>
<comment type="similarity">
    <text evidence="1 13">Belongs to the RuvC family.</text>
</comment>
<dbReference type="GO" id="GO:0003677">
    <property type="term" value="F:DNA binding"/>
    <property type="evidence" value="ECO:0007669"/>
    <property type="project" value="UniProtKB-KW"/>
</dbReference>
<accession>A0A8J3HQH8</accession>
<dbReference type="EMBL" id="BNGU01000032">
    <property type="protein sequence ID" value="GHM59758.1"/>
    <property type="molecule type" value="Genomic_DNA"/>
</dbReference>
<evidence type="ECO:0000256" key="8">
    <source>
        <dbReference type="ARBA" id="ARBA00022842"/>
    </source>
</evidence>
<evidence type="ECO:0000313" key="15">
    <source>
        <dbReference type="EMBL" id="GHM59758.1"/>
    </source>
</evidence>
<dbReference type="PANTHER" id="PTHR30194:SF3">
    <property type="entry name" value="CROSSOVER JUNCTION ENDODEOXYRIBONUCLEASE RUVC"/>
    <property type="match status" value="1"/>
</dbReference>
<keyword evidence="11 13" id="KW-0234">DNA repair</keyword>
<evidence type="ECO:0000256" key="10">
    <source>
        <dbReference type="ARBA" id="ARBA00023172"/>
    </source>
</evidence>
<evidence type="ECO:0000256" key="3">
    <source>
        <dbReference type="ARBA" id="ARBA00022722"/>
    </source>
</evidence>
<keyword evidence="10 13" id="KW-0233">DNA recombination</keyword>
<protein>
    <recommendedName>
        <fullName evidence="13 14">Crossover junction endodeoxyribonuclease RuvC</fullName>
        <ecNumber evidence="13 14">3.1.21.10</ecNumber>
    </recommendedName>
    <alternativeName>
        <fullName evidence="13">Holliday junction nuclease RuvC</fullName>
    </alternativeName>
    <alternativeName>
        <fullName evidence="13">Holliday junction resolvase RuvC</fullName>
    </alternativeName>
</protein>
<organism evidence="15 16">
    <name type="scientific">Candidatus Mesenet longicola</name>
    <dbReference type="NCBI Taxonomy" id="1892558"/>
    <lineage>
        <taxon>Bacteria</taxon>
        <taxon>Pseudomonadati</taxon>
        <taxon>Pseudomonadota</taxon>
        <taxon>Alphaproteobacteria</taxon>
        <taxon>Rickettsiales</taxon>
        <taxon>Anaplasmataceae</taxon>
        <taxon>Candidatus Mesenet</taxon>
    </lineage>
</organism>
<comment type="caution">
    <text evidence="13">Lacks conserved residue(s) required for the propagation of feature annotation.</text>
</comment>
<dbReference type="InterPro" id="IPR012337">
    <property type="entry name" value="RNaseH-like_sf"/>
</dbReference>
<comment type="catalytic activity">
    <reaction evidence="12 13">
        <text>Endonucleolytic cleavage at a junction such as a reciprocal single-stranded crossover between two homologous DNA duplexes (Holliday junction).</text>
        <dbReference type="EC" id="3.1.21.10"/>
    </reaction>
</comment>
<dbReference type="PANTHER" id="PTHR30194">
    <property type="entry name" value="CROSSOVER JUNCTION ENDODEOXYRIBONUCLEASE RUVC"/>
    <property type="match status" value="1"/>
</dbReference>
<keyword evidence="3 13" id="KW-0540">Nuclease</keyword>
<evidence type="ECO:0000256" key="9">
    <source>
        <dbReference type="ARBA" id="ARBA00023125"/>
    </source>
</evidence>
<evidence type="ECO:0000256" key="5">
    <source>
        <dbReference type="ARBA" id="ARBA00022759"/>
    </source>
</evidence>
<comment type="function">
    <text evidence="13">The RuvA-RuvB-RuvC complex processes Holliday junction (HJ) DNA during genetic recombination and DNA repair. Endonuclease that resolves HJ intermediates. Cleaves cruciform DNA by making single-stranded nicks across the HJ at symmetrical positions within the homologous arms, yielding a 5'-phosphate and a 3'-hydroxyl group; requires a central core of homology in the junction. The consensus cleavage sequence is 5'-(A/T)TT(C/G)-3'. Cleavage occurs on the 3'-side of the TT dinucleotide at the point of strand exchange. HJ branch migration catalyzed by RuvA-RuvB allows RuvC to scan DNA until it finds its consensus sequence, where it cleaves and resolves the cruciform DNA.</text>
</comment>
<dbReference type="NCBIfam" id="TIGR00228">
    <property type="entry name" value="ruvC"/>
    <property type="match status" value="1"/>
</dbReference>
<proteinExistence type="inferred from homology"/>
<dbReference type="GO" id="GO:0006281">
    <property type="term" value="P:DNA repair"/>
    <property type="evidence" value="ECO:0007669"/>
    <property type="project" value="UniProtKB-UniRule"/>
</dbReference>
<sequence length="158" mass="17530">MRKIIGIDPGIRNTGWSVITLEEKNYNIKLIGNGSISIDSRLNTNDRLFKLFCKLNKIIQDFSPNEAAIEEIFINKNPKSSVTLCYARGVALLSLTVAKLSITEYKANFVKKSITGNGHADKTQVMYMVKQITQNSDIKCHNSSDATAVAICHAYSKS</sequence>
<reference evidence="15 16" key="1">
    <citation type="journal article" date="2021" name="Microb. Ecol.">
        <title>Candidatus Mesenet longicola: Novel Endosymbionts of Brontispa longissima that Induce Cytoplasmic Incompatibility.</title>
        <authorList>
            <person name="Takano S."/>
            <person name="Gotoh Y."/>
            <person name="Hayashi T."/>
        </authorList>
    </citation>
    <scope>NUCLEOTIDE SEQUENCE [LARGE SCALE GENOMIC DNA]</scope>
    <source>
        <strain evidence="15">L5</strain>
    </source>
</reference>
<dbReference type="InterPro" id="IPR002176">
    <property type="entry name" value="X-over_junc_endoDNase_RuvC"/>
</dbReference>
<keyword evidence="6 13" id="KW-0227">DNA damage</keyword>
<keyword evidence="2 13" id="KW-0963">Cytoplasm</keyword>
<evidence type="ECO:0000256" key="13">
    <source>
        <dbReference type="HAMAP-Rule" id="MF_00034"/>
    </source>
</evidence>
<dbReference type="PRINTS" id="PR00696">
    <property type="entry name" value="RSOLVASERUVC"/>
</dbReference>
<feature type="binding site" evidence="13">
    <location>
        <position position="8"/>
    </location>
    <ligand>
        <name>Mg(2+)</name>
        <dbReference type="ChEBI" id="CHEBI:18420"/>
        <label>1</label>
    </ligand>
</feature>
<comment type="subcellular location">
    <subcellularLocation>
        <location evidence="13">Cytoplasm</location>
    </subcellularLocation>
</comment>
<keyword evidence="7 13" id="KW-0378">Hydrolase</keyword>
<dbReference type="Gene3D" id="3.30.420.10">
    <property type="entry name" value="Ribonuclease H-like superfamily/Ribonuclease H"/>
    <property type="match status" value="1"/>
</dbReference>
<dbReference type="FunFam" id="3.30.420.10:FF:000002">
    <property type="entry name" value="Crossover junction endodeoxyribonuclease RuvC"/>
    <property type="match status" value="1"/>
</dbReference>
<evidence type="ECO:0000256" key="4">
    <source>
        <dbReference type="ARBA" id="ARBA00022723"/>
    </source>
</evidence>
<dbReference type="Pfam" id="PF02075">
    <property type="entry name" value="RuvC"/>
    <property type="match status" value="1"/>
</dbReference>
<feature type="active site" evidence="13">
    <location>
        <position position="8"/>
    </location>
</feature>
<dbReference type="GO" id="GO:0000287">
    <property type="term" value="F:magnesium ion binding"/>
    <property type="evidence" value="ECO:0007669"/>
    <property type="project" value="UniProtKB-UniRule"/>
</dbReference>
<evidence type="ECO:0000256" key="1">
    <source>
        <dbReference type="ARBA" id="ARBA00009518"/>
    </source>
</evidence>
<gene>
    <name evidence="13 15" type="primary">ruvC</name>
    <name evidence="15" type="ORF">sL5_07510</name>
</gene>
<dbReference type="GO" id="GO:0008821">
    <property type="term" value="F:crossover junction DNA endonuclease activity"/>
    <property type="evidence" value="ECO:0007669"/>
    <property type="project" value="UniProtKB-UniRule"/>
</dbReference>
<dbReference type="GO" id="GO:0006310">
    <property type="term" value="P:DNA recombination"/>
    <property type="evidence" value="ECO:0007669"/>
    <property type="project" value="UniProtKB-UniRule"/>
</dbReference>
<dbReference type="AlphaFoldDB" id="A0A8J3HQH8"/>
<evidence type="ECO:0000256" key="12">
    <source>
        <dbReference type="ARBA" id="ARBA00029354"/>
    </source>
</evidence>
<comment type="cofactor">
    <cofactor evidence="13">
        <name>Mg(2+)</name>
        <dbReference type="ChEBI" id="CHEBI:18420"/>
    </cofactor>
    <text evidence="13">Binds 2 Mg(2+) ion per subunit.</text>
</comment>
<evidence type="ECO:0000256" key="7">
    <source>
        <dbReference type="ARBA" id="ARBA00022801"/>
    </source>
</evidence>
<feature type="binding site" evidence="13">
    <location>
        <position position="70"/>
    </location>
    <ligand>
        <name>Mg(2+)</name>
        <dbReference type="ChEBI" id="CHEBI:18420"/>
        <label>2</label>
    </ligand>
</feature>
<dbReference type="GO" id="GO:0009432">
    <property type="term" value="P:SOS response"/>
    <property type="evidence" value="ECO:0007669"/>
    <property type="project" value="UniProtKB-ARBA"/>
</dbReference>
<evidence type="ECO:0000313" key="16">
    <source>
        <dbReference type="Proteomes" id="UP000637906"/>
    </source>
</evidence>